<sequence>MRKSRFGIPLLEHFVAAVIFGGVVWAVSFYIDRLLEEAEATVVRATVMNIRSGLRNEQALRILRGAAPVPRGGNPVRFLQIAPAGYLPEAPLPGVSVPPGSWYYREATQTLHYAPKRRAYLRLQSQTDTESLAWRISERSEASKEVDILTVTPFEWF</sequence>
<dbReference type="RefSeq" id="WP_345534438.1">
    <property type="nucleotide sequence ID" value="NZ_BAABLD010000017.1"/>
</dbReference>
<keyword evidence="1" id="KW-1133">Transmembrane helix</keyword>
<organism evidence="2 3">
    <name type="scientific">Viridibacterium curvum</name>
    <dbReference type="NCBI Taxonomy" id="1101404"/>
    <lineage>
        <taxon>Bacteria</taxon>
        <taxon>Pseudomonadati</taxon>
        <taxon>Pseudomonadota</taxon>
        <taxon>Betaproteobacteria</taxon>
        <taxon>Rhodocyclales</taxon>
        <taxon>Rhodocyclaceae</taxon>
        <taxon>Viridibacterium</taxon>
    </lineage>
</organism>
<dbReference type="EMBL" id="BAABLD010000017">
    <property type="protein sequence ID" value="GAA5171157.1"/>
    <property type="molecule type" value="Genomic_DNA"/>
</dbReference>
<feature type="transmembrane region" description="Helical" evidence="1">
    <location>
        <begin position="12"/>
        <end position="31"/>
    </location>
</feature>
<dbReference type="Proteomes" id="UP001500547">
    <property type="component" value="Unassembled WGS sequence"/>
</dbReference>
<keyword evidence="1" id="KW-0472">Membrane</keyword>
<accession>A0ABP9R3V5</accession>
<keyword evidence="1" id="KW-0812">Transmembrane</keyword>
<evidence type="ECO:0000313" key="3">
    <source>
        <dbReference type="Proteomes" id="UP001500547"/>
    </source>
</evidence>
<keyword evidence="3" id="KW-1185">Reference proteome</keyword>
<evidence type="ECO:0000256" key="1">
    <source>
        <dbReference type="SAM" id="Phobius"/>
    </source>
</evidence>
<gene>
    <name evidence="2" type="ORF">GCM10025770_35340</name>
</gene>
<name>A0ABP9R3V5_9RHOO</name>
<protein>
    <submittedName>
        <fullName evidence="2">Uncharacterized protein</fullName>
    </submittedName>
</protein>
<proteinExistence type="predicted"/>
<reference evidence="3" key="1">
    <citation type="journal article" date="2019" name="Int. J. Syst. Evol. Microbiol.">
        <title>The Global Catalogue of Microorganisms (GCM) 10K type strain sequencing project: providing services to taxonomists for standard genome sequencing and annotation.</title>
        <authorList>
            <consortium name="The Broad Institute Genomics Platform"/>
            <consortium name="The Broad Institute Genome Sequencing Center for Infectious Disease"/>
            <person name="Wu L."/>
            <person name="Ma J."/>
        </authorList>
    </citation>
    <scope>NUCLEOTIDE SEQUENCE [LARGE SCALE GENOMIC DNA]</scope>
    <source>
        <strain evidence="3">JCM 18715</strain>
    </source>
</reference>
<evidence type="ECO:0000313" key="2">
    <source>
        <dbReference type="EMBL" id="GAA5171157.1"/>
    </source>
</evidence>
<comment type="caution">
    <text evidence="2">The sequence shown here is derived from an EMBL/GenBank/DDBJ whole genome shotgun (WGS) entry which is preliminary data.</text>
</comment>